<evidence type="ECO:0000256" key="5">
    <source>
        <dbReference type="SAM" id="Phobius"/>
    </source>
</evidence>
<comment type="caution">
    <text evidence="7">The sequence shown here is derived from an EMBL/GenBank/DDBJ whole genome shotgun (WGS) entry which is preliminary data.</text>
</comment>
<dbReference type="PANTHER" id="PTHR12560">
    <property type="entry name" value="LONGEVITY ASSURANCE FACTOR 1 LAG1"/>
    <property type="match status" value="1"/>
</dbReference>
<reference evidence="8 9" key="2">
    <citation type="submission" date="2024-07" db="EMBL/GenBank/DDBJ databases">
        <authorList>
            <person name="Akdeniz Z."/>
        </authorList>
    </citation>
    <scope>NUCLEOTIDE SEQUENCE [LARGE SCALE GENOMIC DNA]</scope>
</reference>
<feature type="domain" description="TLC" evidence="6">
    <location>
        <begin position="6"/>
        <end position="112"/>
    </location>
</feature>
<reference evidence="7" key="1">
    <citation type="submission" date="2023-06" db="EMBL/GenBank/DDBJ databases">
        <authorList>
            <person name="Kurt Z."/>
        </authorList>
    </citation>
    <scope>NUCLEOTIDE SEQUENCE</scope>
</reference>
<evidence type="ECO:0000313" key="7">
    <source>
        <dbReference type="EMBL" id="CAI9931483.1"/>
    </source>
</evidence>
<comment type="subcellular location">
    <subcellularLocation>
        <location evidence="1">Membrane</location>
        <topology evidence="1">Multi-pass membrane protein</topology>
    </subcellularLocation>
</comment>
<evidence type="ECO:0000256" key="1">
    <source>
        <dbReference type="ARBA" id="ARBA00004141"/>
    </source>
</evidence>
<dbReference type="InterPro" id="IPR016439">
    <property type="entry name" value="Lag1/Lac1-like"/>
</dbReference>
<keyword evidence="9" id="KW-1185">Reference proteome</keyword>
<gene>
    <name evidence="7" type="ORF">HINF_LOCUS19128</name>
    <name evidence="8" type="ORF">HINF_LOCUS55833</name>
</gene>
<evidence type="ECO:0000259" key="6">
    <source>
        <dbReference type="Pfam" id="PF03798"/>
    </source>
</evidence>
<dbReference type="GO" id="GO:0016020">
    <property type="term" value="C:membrane"/>
    <property type="evidence" value="ECO:0007669"/>
    <property type="project" value="UniProtKB-SubCell"/>
</dbReference>
<dbReference type="AlphaFoldDB" id="A0AA86U5W9"/>
<name>A0AA86U5W9_9EUKA</name>
<evidence type="ECO:0000256" key="3">
    <source>
        <dbReference type="ARBA" id="ARBA00022989"/>
    </source>
</evidence>
<keyword evidence="4 5" id="KW-0472">Membrane</keyword>
<dbReference type="GO" id="GO:0050291">
    <property type="term" value="F:sphingosine N-acyltransferase activity"/>
    <property type="evidence" value="ECO:0007669"/>
    <property type="project" value="InterPro"/>
</dbReference>
<sequence>MFTGNFNWGCSTANLHDLSDIFLEFSKIIYYLGFENGSKVTFVVFAVSFIIPRCVVFPVFMIAPFLNGKVNQVLKQIDSQVNMEVFGKVERVVITSGLCVLFFLDCIWACAITYMGVGMIKKKKWVDVRETKHSD</sequence>
<feature type="transmembrane region" description="Helical" evidence="5">
    <location>
        <begin position="92"/>
        <end position="114"/>
    </location>
</feature>
<evidence type="ECO:0000313" key="9">
    <source>
        <dbReference type="Proteomes" id="UP001642409"/>
    </source>
</evidence>
<dbReference type="InterPro" id="IPR006634">
    <property type="entry name" value="TLC-dom"/>
</dbReference>
<keyword evidence="2 5" id="KW-0812">Transmembrane</keyword>
<accession>A0AA86U5W9</accession>
<dbReference type="PANTHER" id="PTHR12560:SF0">
    <property type="entry name" value="LD18904P"/>
    <property type="match status" value="1"/>
</dbReference>
<dbReference type="EMBL" id="CATOUU010000492">
    <property type="protein sequence ID" value="CAI9931483.1"/>
    <property type="molecule type" value="Genomic_DNA"/>
</dbReference>
<evidence type="ECO:0000256" key="4">
    <source>
        <dbReference type="ARBA" id="ARBA00023136"/>
    </source>
</evidence>
<organism evidence="7">
    <name type="scientific">Hexamita inflata</name>
    <dbReference type="NCBI Taxonomy" id="28002"/>
    <lineage>
        <taxon>Eukaryota</taxon>
        <taxon>Metamonada</taxon>
        <taxon>Diplomonadida</taxon>
        <taxon>Hexamitidae</taxon>
        <taxon>Hexamitinae</taxon>
        <taxon>Hexamita</taxon>
    </lineage>
</organism>
<protein>
    <submittedName>
        <fullName evidence="7">Ceramide synthetase</fullName>
    </submittedName>
    <submittedName>
        <fullName evidence="8">Ceramide_synthetase</fullName>
    </submittedName>
</protein>
<feature type="transmembrane region" description="Helical" evidence="5">
    <location>
        <begin position="40"/>
        <end position="66"/>
    </location>
</feature>
<dbReference type="GO" id="GO:0005783">
    <property type="term" value="C:endoplasmic reticulum"/>
    <property type="evidence" value="ECO:0007669"/>
    <property type="project" value="TreeGrafter"/>
</dbReference>
<proteinExistence type="predicted"/>
<keyword evidence="3 5" id="KW-1133">Transmembrane helix</keyword>
<dbReference type="Pfam" id="PF03798">
    <property type="entry name" value="TRAM_LAG1_CLN8"/>
    <property type="match status" value="1"/>
</dbReference>
<dbReference type="EMBL" id="CAXDID020000298">
    <property type="protein sequence ID" value="CAL6072878.1"/>
    <property type="molecule type" value="Genomic_DNA"/>
</dbReference>
<dbReference type="GO" id="GO:0046513">
    <property type="term" value="P:ceramide biosynthetic process"/>
    <property type="evidence" value="ECO:0007669"/>
    <property type="project" value="InterPro"/>
</dbReference>
<evidence type="ECO:0000256" key="2">
    <source>
        <dbReference type="ARBA" id="ARBA00022692"/>
    </source>
</evidence>
<dbReference type="Proteomes" id="UP001642409">
    <property type="component" value="Unassembled WGS sequence"/>
</dbReference>
<evidence type="ECO:0000313" key="8">
    <source>
        <dbReference type="EMBL" id="CAL6072878.1"/>
    </source>
</evidence>